<dbReference type="FunFam" id="3.40.47.10:FF:000014">
    <property type="entry name" value="Chalcone synthase 1"/>
    <property type="match status" value="1"/>
</dbReference>
<accession>A0AAP0GBZ0</accession>
<dbReference type="SUPFAM" id="SSF53901">
    <property type="entry name" value="Thiolase-like"/>
    <property type="match status" value="2"/>
</dbReference>
<name>A0AAP0GBZ0_9ASPA</name>
<dbReference type="Pfam" id="PF00195">
    <property type="entry name" value="Chal_sti_synt_N"/>
    <property type="match status" value="1"/>
</dbReference>
<dbReference type="GO" id="GO:0016747">
    <property type="term" value="F:acyltransferase activity, transferring groups other than amino-acyl groups"/>
    <property type="evidence" value="ECO:0007669"/>
    <property type="project" value="InterPro"/>
</dbReference>
<gene>
    <name evidence="6" type="primary">BIBSY212</name>
    <name evidence="6" type="ORF">KSP39_PZI004342</name>
</gene>
<dbReference type="CDD" id="cd00831">
    <property type="entry name" value="CHS_like"/>
    <property type="match status" value="1"/>
</dbReference>
<proteinExistence type="inferred from homology"/>
<feature type="active site" description="Acyl-thioester intermediate" evidence="2">
    <location>
        <position position="161"/>
    </location>
</feature>
<comment type="similarity">
    <text evidence="1 3">Belongs to the thiolase-like superfamily. Chalcone/stilbene synthases family.</text>
</comment>
<evidence type="ECO:0000313" key="6">
    <source>
        <dbReference type="EMBL" id="KAK8950878.1"/>
    </source>
</evidence>
<keyword evidence="3" id="KW-0808">Transferase</keyword>
<dbReference type="InterPro" id="IPR001099">
    <property type="entry name" value="Chalcone/stilbene_synt_N"/>
</dbReference>
<evidence type="ECO:0000256" key="3">
    <source>
        <dbReference type="RuleBase" id="RU003633"/>
    </source>
</evidence>
<dbReference type="FunFam" id="3.40.47.10:FF:000025">
    <property type="entry name" value="Chalcone synthase 2"/>
    <property type="match status" value="1"/>
</dbReference>
<keyword evidence="7" id="KW-1185">Reference proteome</keyword>
<sequence>MDVMKKAAMPEGFATIMAIGRALPPNVIDQTSFADFYFRVHNCEHLVELKQKLQRICERTEIRKRHFMWDEDLLKANPCLRTFMEPSLNVRQEFAFPMVPKLGAEAAYKAINEWGQPKSSITHLIFCTTCVTNLPGADFEAAEIIGLNPNVERVMLYLQGCFAGATVLRLAKSLAESRKGARVLIICSESTIGLIRAPSEEHQYDLLSQAIFSDGASALIVGADPDESAGERPIFSIVSASQFTLPDSRDAIEGFLREGGIIATIHKNLPLLISDNICRCLEGAFKSFGISDWNSIFWAAHPGGRAILDQIEMKLGLKPEKLQAARHVLAEYGNMSSVCVHYILDEIRLRAAEEGKVTTGDGLQWGVLFGFGPGVTIETVVLHSFPIA</sequence>
<dbReference type="PIRSF" id="PIRSF000451">
    <property type="entry name" value="PKS_III"/>
    <property type="match status" value="1"/>
</dbReference>
<dbReference type="Proteomes" id="UP001418222">
    <property type="component" value="Unassembled WGS sequence"/>
</dbReference>
<evidence type="ECO:0000259" key="4">
    <source>
        <dbReference type="Pfam" id="PF00195"/>
    </source>
</evidence>
<dbReference type="PANTHER" id="PTHR11877:SF80">
    <property type="entry name" value="CHALCONE SYNTHASE 1"/>
    <property type="match status" value="1"/>
</dbReference>
<evidence type="ECO:0000256" key="2">
    <source>
        <dbReference type="PIRSR" id="PIRSR000451-1"/>
    </source>
</evidence>
<organism evidence="6 7">
    <name type="scientific">Platanthera zijinensis</name>
    <dbReference type="NCBI Taxonomy" id="2320716"/>
    <lineage>
        <taxon>Eukaryota</taxon>
        <taxon>Viridiplantae</taxon>
        <taxon>Streptophyta</taxon>
        <taxon>Embryophyta</taxon>
        <taxon>Tracheophyta</taxon>
        <taxon>Spermatophyta</taxon>
        <taxon>Magnoliopsida</taxon>
        <taxon>Liliopsida</taxon>
        <taxon>Asparagales</taxon>
        <taxon>Orchidaceae</taxon>
        <taxon>Orchidoideae</taxon>
        <taxon>Orchideae</taxon>
        <taxon>Orchidinae</taxon>
        <taxon>Platanthera</taxon>
    </lineage>
</organism>
<dbReference type="Gene3D" id="3.40.47.10">
    <property type="match status" value="2"/>
</dbReference>
<dbReference type="PANTHER" id="PTHR11877">
    <property type="entry name" value="HYDROXYMETHYLGLUTARYL-COA SYNTHASE"/>
    <property type="match status" value="1"/>
</dbReference>
<dbReference type="EMBL" id="JBBWWQ010000003">
    <property type="protein sequence ID" value="KAK8950878.1"/>
    <property type="molecule type" value="Genomic_DNA"/>
</dbReference>
<evidence type="ECO:0000313" key="7">
    <source>
        <dbReference type="Proteomes" id="UP001418222"/>
    </source>
</evidence>
<reference evidence="6 7" key="1">
    <citation type="journal article" date="2022" name="Nat. Plants">
        <title>Genomes of leafy and leafless Platanthera orchids illuminate the evolution of mycoheterotrophy.</title>
        <authorList>
            <person name="Li M.H."/>
            <person name="Liu K.W."/>
            <person name="Li Z."/>
            <person name="Lu H.C."/>
            <person name="Ye Q.L."/>
            <person name="Zhang D."/>
            <person name="Wang J.Y."/>
            <person name="Li Y.F."/>
            <person name="Zhong Z.M."/>
            <person name="Liu X."/>
            <person name="Yu X."/>
            <person name="Liu D.K."/>
            <person name="Tu X.D."/>
            <person name="Liu B."/>
            <person name="Hao Y."/>
            <person name="Liao X.Y."/>
            <person name="Jiang Y.T."/>
            <person name="Sun W.H."/>
            <person name="Chen J."/>
            <person name="Chen Y.Q."/>
            <person name="Ai Y."/>
            <person name="Zhai J.W."/>
            <person name="Wu S.S."/>
            <person name="Zhou Z."/>
            <person name="Hsiao Y.Y."/>
            <person name="Wu W.L."/>
            <person name="Chen Y.Y."/>
            <person name="Lin Y.F."/>
            <person name="Hsu J.L."/>
            <person name="Li C.Y."/>
            <person name="Wang Z.W."/>
            <person name="Zhao X."/>
            <person name="Zhong W.Y."/>
            <person name="Ma X.K."/>
            <person name="Ma L."/>
            <person name="Huang J."/>
            <person name="Chen G.Z."/>
            <person name="Huang M.Z."/>
            <person name="Huang L."/>
            <person name="Peng D.H."/>
            <person name="Luo Y.B."/>
            <person name="Zou S.Q."/>
            <person name="Chen S.P."/>
            <person name="Lan S."/>
            <person name="Tsai W.C."/>
            <person name="Van de Peer Y."/>
            <person name="Liu Z.J."/>
        </authorList>
    </citation>
    <scope>NUCLEOTIDE SEQUENCE [LARGE SCALE GENOMIC DNA]</scope>
    <source>
        <strain evidence="6">Lor287</strain>
    </source>
</reference>
<evidence type="ECO:0000259" key="5">
    <source>
        <dbReference type="Pfam" id="PF02797"/>
    </source>
</evidence>
<dbReference type="GO" id="GO:0030639">
    <property type="term" value="P:polyketide biosynthetic process"/>
    <property type="evidence" value="ECO:0007669"/>
    <property type="project" value="TreeGrafter"/>
</dbReference>
<feature type="domain" description="Chalcone/stilbene synthase N-terminal" evidence="4">
    <location>
        <begin position="5"/>
        <end position="225"/>
    </location>
</feature>
<feature type="domain" description="Chalcone/stilbene synthase C-terminal" evidence="5">
    <location>
        <begin position="237"/>
        <end position="386"/>
    </location>
</feature>
<keyword evidence="3" id="KW-0012">Acyltransferase</keyword>
<dbReference type="AlphaFoldDB" id="A0AAP0GBZ0"/>
<dbReference type="InterPro" id="IPR016039">
    <property type="entry name" value="Thiolase-like"/>
</dbReference>
<protein>
    <submittedName>
        <fullName evidence="6">Bibenzyl synthase</fullName>
    </submittedName>
</protein>
<evidence type="ECO:0000256" key="1">
    <source>
        <dbReference type="ARBA" id="ARBA00005531"/>
    </source>
</evidence>
<dbReference type="InterPro" id="IPR011141">
    <property type="entry name" value="Polyketide_synthase_type-III"/>
</dbReference>
<dbReference type="GO" id="GO:0009813">
    <property type="term" value="P:flavonoid biosynthetic process"/>
    <property type="evidence" value="ECO:0007669"/>
    <property type="project" value="UniProtKB-ARBA"/>
</dbReference>
<dbReference type="Pfam" id="PF02797">
    <property type="entry name" value="Chal_sti_synt_C"/>
    <property type="match status" value="1"/>
</dbReference>
<dbReference type="InterPro" id="IPR012328">
    <property type="entry name" value="Chalcone/stilbene_synt_C"/>
</dbReference>
<comment type="caution">
    <text evidence="6">The sequence shown here is derived from an EMBL/GenBank/DDBJ whole genome shotgun (WGS) entry which is preliminary data.</text>
</comment>